<gene>
    <name evidence="2" type="ORF">KHX13_05540</name>
</gene>
<accession>A0A943EKT0</accession>
<dbReference type="PROSITE" id="PS51257">
    <property type="entry name" value="PROKAR_LIPOPROTEIN"/>
    <property type="match status" value="1"/>
</dbReference>
<dbReference type="Pfam" id="PF04069">
    <property type="entry name" value="OpuAC"/>
    <property type="match status" value="1"/>
</dbReference>
<dbReference type="RefSeq" id="WP_302013712.1">
    <property type="nucleotide sequence ID" value="NZ_CATWGP010000004.1"/>
</dbReference>
<comment type="caution">
    <text evidence="2">The sequence shown here is derived from an EMBL/GenBank/DDBJ whole genome shotgun (WGS) entry which is preliminary data.</text>
</comment>
<dbReference type="Proteomes" id="UP000754226">
    <property type="component" value="Unassembled WGS sequence"/>
</dbReference>
<dbReference type="GO" id="GO:0043190">
    <property type="term" value="C:ATP-binding cassette (ABC) transporter complex"/>
    <property type="evidence" value="ECO:0007669"/>
    <property type="project" value="InterPro"/>
</dbReference>
<protein>
    <submittedName>
        <fullName evidence="2">ABC transporter substrate-binding protein</fullName>
    </submittedName>
</protein>
<dbReference type="CDD" id="cd13641">
    <property type="entry name" value="PBP2_HisX_like"/>
    <property type="match status" value="1"/>
</dbReference>
<name>A0A943EKT0_9FIRM</name>
<sequence length="327" mass="36199">MKAIKLMILTALLVLLGILSGCSPDGKRPVVFADPGWDSVRFHNAVAQIIAEKVYGLKTEILYGSTPITQAALVRGDADVNMELWTDNVPTYEADKAAGGIVDLGINYADNRQGFYVPRYVIEGDAERGISPMAPDLKSVKDLSRYAALFKDEEEPSKGRLYGAIPGWNIDAILYKKYKAYGLDRSYVYFRPGSEATLSTAFLTAYEKGLPVVGYQWEPTWLSGKLDLVLLEDAPYEKAAFEEGLTEAPAVKVVIAANSRFPNREPDFSKFLSRYHTSSALTAEALAYMADTKASYEETARWFLKKHGNLVDTWLAPDEAAKLREAL</sequence>
<evidence type="ECO:0000313" key="2">
    <source>
        <dbReference type="EMBL" id="MBS5519779.1"/>
    </source>
</evidence>
<dbReference type="GO" id="GO:0022857">
    <property type="term" value="F:transmembrane transporter activity"/>
    <property type="evidence" value="ECO:0007669"/>
    <property type="project" value="InterPro"/>
</dbReference>
<dbReference type="AlphaFoldDB" id="A0A943EKT0"/>
<dbReference type="InterPro" id="IPR007210">
    <property type="entry name" value="ABC_Gly_betaine_transp_sub-bd"/>
</dbReference>
<feature type="domain" description="ABC-type glycine betaine transport system substrate-binding" evidence="1">
    <location>
        <begin position="29"/>
        <end position="306"/>
    </location>
</feature>
<evidence type="ECO:0000313" key="3">
    <source>
        <dbReference type="Proteomes" id="UP000754226"/>
    </source>
</evidence>
<dbReference type="SUPFAM" id="SSF53850">
    <property type="entry name" value="Periplasmic binding protein-like II"/>
    <property type="match status" value="1"/>
</dbReference>
<proteinExistence type="predicted"/>
<reference evidence="2" key="1">
    <citation type="submission" date="2021-02" db="EMBL/GenBank/DDBJ databases">
        <title>Infant gut strain persistence is associated with maternal origin, phylogeny, and functional potential including surface adhesion and iron acquisition.</title>
        <authorList>
            <person name="Lou Y.C."/>
        </authorList>
    </citation>
    <scope>NUCLEOTIDE SEQUENCE</scope>
    <source>
        <strain evidence="2">L3_106_000M1_dasL3_106_000M1_concoct_15</strain>
    </source>
</reference>
<organism evidence="2 3">
    <name type="scientific">Acidaminococcus intestini</name>
    <dbReference type="NCBI Taxonomy" id="187327"/>
    <lineage>
        <taxon>Bacteria</taxon>
        <taxon>Bacillati</taxon>
        <taxon>Bacillota</taxon>
        <taxon>Negativicutes</taxon>
        <taxon>Acidaminococcales</taxon>
        <taxon>Acidaminococcaceae</taxon>
        <taxon>Acidaminococcus</taxon>
    </lineage>
</organism>
<dbReference type="Gene3D" id="3.40.190.10">
    <property type="entry name" value="Periplasmic binding protein-like II"/>
    <property type="match status" value="1"/>
</dbReference>
<dbReference type="EMBL" id="JAGZCZ010000005">
    <property type="protein sequence ID" value="MBS5519779.1"/>
    <property type="molecule type" value="Genomic_DNA"/>
</dbReference>
<dbReference type="Gene3D" id="3.40.190.100">
    <property type="entry name" value="Glycine betaine-binding periplasmic protein, domain 2"/>
    <property type="match status" value="1"/>
</dbReference>
<evidence type="ECO:0000259" key="1">
    <source>
        <dbReference type="Pfam" id="PF04069"/>
    </source>
</evidence>